<dbReference type="Proteomes" id="UP000000598">
    <property type="component" value="Chromosome F"/>
</dbReference>
<evidence type="ECO:0000313" key="1">
    <source>
        <dbReference type="EMBL" id="CAG98242.1"/>
    </source>
</evidence>
<name>Q6CKK5_KLULA</name>
<gene>
    <name evidence="1" type="ORF">KLLA0_F09977g</name>
</gene>
<dbReference type="HOGENOM" id="CLU_1343454_0_0_1"/>
<dbReference type="PaxDb" id="284590-Q6CKK5"/>
<organism evidence="1 2">
    <name type="scientific">Kluyveromyces lactis (strain ATCC 8585 / CBS 2359 / DSM 70799 / NBRC 1267 / NRRL Y-1140 / WM37)</name>
    <name type="common">Yeast</name>
    <name type="synonym">Candida sphaerica</name>
    <dbReference type="NCBI Taxonomy" id="284590"/>
    <lineage>
        <taxon>Eukaryota</taxon>
        <taxon>Fungi</taxon>
        <taxon>Dikarya</taxon>
        <taxon>Ascomycota</taxon>
        <taxon>Saccharomycotina</taxon>
        <taxon>Saccharomycetes</taxon>
        <taxon>Saccharomycetales</taxon>
        <taxon>Saccharomycetaceae</taxon>
        <taxon>Kluyveromyces</taxon>
    </lineage>
</organism>
<protein>
    <submittedName>
        <fullName evidence="1">KLLA0F09977p</fullName>
    </submittedName>
</protein>
<dbReference type="KEGG" id="kla:KLLA0_F09977g"/>
<dbReference type="AlphaFoldDB" id="Q6CKK5"/>
<reference evidence="1 2" key="1">
    <citation type="journal article" date="2004" name="Nature">
        <title>Genome evolution in yeasts.</title>
        <authorList>
            <consortium name="Genolevures"/>
            <person name="Dujon B."/>
            <person name="Sherman D."/>
            <person name="Fischer G."/>
            <person name="Durrens P."/>
            <person name="Casaregola S."/>
            <person name="Lafontaine I."/>
            <person name="de Montigny J."/>
            <person name="Marck C."/>
            <person name="Neuveglise C."/>
            <person name="Talla E."/>
            <person name="Goffard N."/>
            <person name="Frangeul L."/>
            <person name="Aigle M."/>
            <person name="Anthouard V."/>
            <person name="Babour A."/>
            <person name="Barbe V."/>
            <person name="Barnay S."/>
            <person name="Blanchin S."/>
            <person name="Beckerich J.M."/>
            <person name="Beyne E."/>
            <person name="Bleykasten C."/>
            <person name="Boisrame A."/>
            <person name="Boyer J."/>
            <person name="Cattolico L."/>
            <person name="Confanioleri F."/>
            <person name="de Daruvar A."/>
            <person name="Despons L."/>
            <person name="Fabre E."/>
            <person name="Fairhead C."/>
            <person name="Ferry-Dumazet H."/>
            <person name="Groppi A."/>
            <person name="Hantraye F."/>
            <person name="Hennequin C."/>
            <person name="Jauniaux N."/>
            <person name="Joyet P."/>
            <person name="Kachouri R."/>
            <person name="Kerrest A."/>
            <person name="Koszul R."/>
            <person name="Lemaire M."/>
            <person name="Lesur I."/>
            <person name="Ma L."/>
            <person name="Muller H."/>
            <person name="Nicaud J.M."/>
            <person name="Nikolski M."/>
            <person name="Oztas S."/>
            <person name="Ozier-Kalogeropoulos O."/>
            <person name="Pellenz S."/>
            <person name="Potier S."/>
            <person name="Richard G.F."/>
            <person name="Straub M.L."/>
            <person name="Suleau A."/>
            <person name="Swennene D."/>
            <person name="Tekaia F."/>
            <person name="Wesolowski-Louvel M."/>
            <person name="Westhof E."/>
            <person name="Wirth B."/>
            <person name="Zeniou-Meyer M."/>
            <person name="Zivanovic I."/>
            <person name="Bolotin-Fukuhara M."/>
            <person name="Thierry A."/>
            <person name="Bouchier C."/>
            <person name="Caudron B."/>
            <person name="Scarpelli C."/>
            <person name="Gaillardin C."/>
            <person name="Weissenbach J."/>
            <person name="Wincker P."/>
            <person name="Souciet J.L."/>
        </authorList>
    </citation>
    <scope>NUCLEOTIDE SEQUENCE [LARGE SCALE GENOMIC DNA]</scope>
    <source>
        <strain evidence="2">ATCC 8585 / CBS 2359 / DSM 70799 / NBRC 1267 / NRRL Y-1140 / WM37</strain>
    </source>
</reference>
<sequence length="204" mass="23775">MTSFEHSATYDENETRKLEQRLGHHSSKIPRVALDCNVNNNLLDDDPFFFYINDADELNYLKMLGVNVSPEKIEEILIEFRAQVLALDTINTLERQQNYLSAEESLSALLYKEAQRPPLKTNSYKHLFKKILIFWRKHQYAMNTDISLVDSSVTSCSSSIFPQRVQTIQHEGSFFSLTNSLISPNKRKKTWFIQGHLKKLFKLQ</sequence>
<dbReference type="GeneID" id="2895013"/>
<dbReference type="InParanoid" id="Q6CKK5"/>
<accession>Q6CKK5</accession>
<dbReference type="RefSeq" id="XP_455534.1">
    <property type="nucleotide sequence ID" value="XM_455534.1"/>
</dbReference>
<dbReference type="EMBL" id="CR382126">
    <property type="protein sequence ID" value="CAG98242.1"/>
    <property type="molecule type" value="Genomic_DNA"/>
</dbReference>
<evidence type="ECO:0000313" key="2">
    <source>
        <dbReference type="Proteomes" id="UP000000598"/>
    </source>
</evidence>
<proteinExistence type="predicted"/>
<keyword evidence="2" id="KW-1185">Reference proteome</keyword>